<dbReference type="OrthoDB" id="9806701at2"/>
<evidence type="ECO:0000256" key="4">
    <source>
        <dbReference type="RuleBase" id="RU361188"/>
    </source>
</evidence>
<evidence type="ECO:0000259" key="6">
    <source>
        <dbReference type="Pfam" id="PF02055"/>
    </source>
</evidence>
<gene>
    <name evidence="8" type="ORF">DXA68_00020</name>
</gene>
<dbReference type="EMBL" id="QSCF01000001">
    <property type="protein sequence ID" value="RGX81096.1"/>
    <property type="molecule type" value="Genomic_DNA"/>
</dbReference>
<organism evidence="8 9">
    <name type="scientific">Bacteroides stercorirosoris</name>
    <dbReference type="NCBI Taxonomy" id="871324"/>
    <lineage>
        <taxon>Bacteria</taxon>
        <taxon>Pseudomonadati</taxon>
        <taxon>Bacteroidota</taxon>
        <taxon>Bacteroidia</taxon>
        <taxon>Bacteroidales</taxon>
        <taxon>Bacteroidaceae</taxon>
        <taxon>Bacteroides</taxon>
    </lineage>
</organism>
<dbReference type="Gene3D" id="2.60.40.1180">
    <property type="entry name" value="Golgi alpha-mannosidase II"/>
    <property type="match status" value="1"/>
</dbReference>
<dbReference type="Pfam" id="PF02055">
    <property type="entry name" value="Glyco_hydro_30"/>
    <property type="match status" value="1"/>
</dbReference>
<dbReference type="SUPFAM" id="SSF51445">
    <property type="entry name" value="(Trans)glycosidases"/>
    <property type="match status" value="1"/>
</dbReference>
<keyword evidence="2 5" id="KW-0732">Signal</keyword>
<dbReference type="InterPro" id="IPR033453">
    <property type="entry name" value="Glyco_hydro_30_TIM-barrel"/>
</dbReference>
<reference evidence="8 9" key="1">
    <citation type="submission" date="2018-08" db="EMBL/GenBank/DDBJ databases">
        <title>A genome reference for cultivated species of the human gut microbiota.</title>
        <authorList>
            <person name="Zou Y."/>
            <person name="Xue W."/>
            <person name="Luo G."/>
        </authorList>
    </citation>
    <scope>NUCLEOTIDE SEQUENCE [LARGE SCALE GENOMIC DNA]</scope>
    <source>
        <strain evidence="8 9">OF03-9BH</strain>
    </source>
</reference>
<protein>
    <submittedName>
        <fullName evidence="8">Glycosyl hydrolase family 30</fullName>
    </submittedName>
</protein>
<dbReference type="RefSeq" id="WP_117986238.1">
    <property type="nucleotide sequence ID" value="NZ_CABMFG010000001.1"/>
</dbReference>
<feature type="domain" description="Glycosyl hydrolase family 30 beta sandwich" evidence="7">
    <location>
        <begin position="410"/>
        <end position="467"/>
    </location>
</feature>
<feature type="domain" description="Glycosyl hydrolase family 30 TIM-barrel" evidence="6">
    <location>
        <begin position="63"/>
        <end position="407"/>
    </location>
</feature>
<evidence type="ECO:0000313" key="9">
    <source>
        <dbReference type="Proteomes" id="UP000286075"/>
    </source>
</evidence>
<evidence type="ECO:0000256" key="3">
    <source>
        <dbReference type="ARBA" id="ARBA00022801"/>
    </source>
</evidence>
<evidence type="ECO:0000313" key="8">
    <source>
        <dbReference type="EMBL" id="RGX81096.1"/>
    </source>
</evidence>
<evidence type="ECO:0000256" key="2">
    <source>
        <dbReference type="ARBA" id="ARBA00022729"/>
    </source>
</evidence>
<dbReference type="InterPro" id="IPR017853">
    <property type="entry name" value="GH"/>
</dbReference>
<dbReference type="Pfam" id="PF17189">
    <property type="entry name" value="Glyco_hydro_30C"/>
    <property type="match status" value="1"/>
</dbReference>
<evidence type="ECO:0000259" key="7">
    <source>
        <dbReference type="Pfam" id="PF17189"/>
    </source>
</evidence>
<dbReference type="InterPro" id="IPR001139">
    <property type="entry name" value="Glyco_hydro_30"/>
</dbReference>
<keyword evidence="3 4" id="KW-0378">Hydrolase</keyword>
<dbReference type="Gene3D" id="3.20.20.80">
    <property type="entry name" value="Glycosidases"/>
    <property type="match status" value="1"/>
</dbReference>
<comment type="caution">
    <text evidence="8">The sequence shown here is derived from an EMBL/GenBank/DDBJ whole genome shotgun (WGS) entry which is preliminary data.</text>
</comment>
<dbReference type="GO" id="GO:0004348">
    <property type="term" value="F:glucosylceramidase activity"/>
    <property type="evidence" value="ECO:0007669"/>
    <property type="project" value="InterPro"/>
</dbReference>
<sequence>MNYRIKALFISFSFVATLSAQRVEWVSTTDNNRWQTSNKVKLEKALAGTQFDITITGEKAQVIDGFGGCFSELGWDALMELSETERNKVIYNLFNPQEANFNYNRMPMGASDFGMNFYSFNDVADDFAMDNFSIARDRHILLRFIKAAQKENPGMHIFASPWSPPAWMKTNNHYASTASTKGFNGLPAERNNTKDATGFRMLDGYLKAYALYFSKFIRAYEKEGVTISAVYPQNEPCSNQVFPSCKWRSEDLAFFISDYLGPKFEEDGIKTDIYFGTVNTSIADYVRTALNNEKAAKYIKGVGFQWSGKKAIPIISKEYPHLKYVQTESECGNGANIWSQAEYTWSLMHQYLTNGASVYAYWNLILDQTGVSPWGWRQNSLITIDKETKEVKYNPEYYIMKHISKYVLPGAYRLITNERTDHLAFQNPDGQIVVVIVNQEETDKEMNIGYKDKMISLKVEAKSFNTIKF</sequence>
<dbReference type="GO" id="GO:0006680">
    <property type="term" value="P:glucosylceramide catabolic process"/>
    <property type="evidence" value="ECO:0007669"/>
    <property type="project" value="TreeGrafter"/>
</dbReference>
<accession>A0A413HBT0</accession>
<comment type="similarity">
    <text evidence="1 4">Belongs to the glycosyl hydrolase 30 family.</text>
</comment>
<name>A0A413HBT0_9BACE</name>
<evidence type="ECO:0000256" key="5">
    <source>
        <dbReference type="SAM" id="SignalP"/>
    </source>
</evidence>
<feature type="chain" id="PRO_5019400655" evidence="5">
    <location>
        <begin position="23"/>
        <end position="469"/>
    </location>
</feature>
<dbReference type="AlphaFoldDB" id="A0A413HBT0"/>
<dbReference type="PANTHER" id="PTHR11069:SF23">
    <property type="entry name" value="LYSOSOMAL ACID GLUCOSYLCERAMIDASE"/>
    <property type="match status" value="1"/>
</dbReference>
<dbReference type="GO" id="GO:0016020">
    <property type="term" value="C:membrane"/>
    <property type="evidence" value="ECO:0007669"/>
    <property type="project" value="GOC"/>
</dbReference>
<dbReference type="Proteomes" id="UP000286075">
    <property type="component" value="Unassembled WGS sequence"/>
</dbReference>
<feature type="signal peptide" evidence="5">
    <location>
        <begin position="1"/>
        <end position="22"/>
    </location>
</feature>
<keyword evidence="4" id="KW-0326">Glycosidase</keyword>
<dbReference type="InterPro" id="IPR033452">
    <property type="entry name" value="GH30_C"/>
</dbReference>
<dbReference type="PRINTS" id="PR00843">
    <property type="entry name" value="GLHYDRLASE30"/>
</dbReference>
<evidence type="ECO:0000256" key="1">
    <source>
        <dbReference type="ARBA" id="ARBA00005382"/>
    </source>
</evidence>
<dbReference type="InterPro" id="IPR013780">
    <property type="entry name" value="Glyco_hydro_b"/>
</dbReference>
<dbReference type="PANTHER" id="PTHR11069">
    <property type="entry name" value="GLUCOSYLCERAMIDASE"/>
    <property type="match status" value="1"/>
</dbReference>
<proteinExistence type="inferred from homology"/>